<comment type="caution">
    <text evidence="2">The sequence shown here is derived from an EMBL/GenBank/DDBJ whole genome shotgun (WGS) entry which is preliminary data.</text>
</comment>
<keyword evidence="3" id="KW-1185">Reference proteome</keyword>
<proteinExistence type="predicted"/>
<gene>
    <name evidence="2" type="ORF">GGQ73_003933</name>
</gene>
<organism evidence="2 3">
    <name type="scientific">Rhizobium skierniewicense</name>
    <dbReference type="NCBI Taxonomy" id="984260"/>
    <lineage>
        <taxon>Bacteria</taxon>
        <taxon>Pseudomonadati</taxon>
        <taxon>Pseudomonadota</taxon>
        <taxon>Alphaproteobacteria</taxon>
        <taxon>Hyphomicrobiales</taxon>
        <taxon>Rhizobiaceae</taxon>
        <taxon>Rhizobium/Agrobacterium group</taxon>
        <taxon>Rhizobium</taxon>
    </lineage>
</organism>
<evidence type="ECO:0000259" key="1">
    <source>
        <dbReference type="Pfam" id="PF06568"/>
    </source>
</evidence>
<protein>
    <submittedName>
        <fullName evidence="2">Uncharacterized protein YjiS (DUF1127 family)</fullName>
    </submittedName>
</protein>
<dbReference type="EMBL" id="JACIDV010000013">
    <property type="protein sequence ID" value="MBB3947960.1"/>
    <property type="molecule type" value="Genomic_DNA"/>
</dbReference>
<reference evidence="2 3" key="1">
    <citation type="submission" date="2020-08" db="EMBL/GenBank/DDBJ databases">
        <title>Genomic Encyclopedia of Type Strains, Phase IV (KMG-IV): sequencing the most valuable type-strain genomes for metagenomic binning, comparative biology and taxonomic classification.</title>
        <authorList>
            <person name="Goeker M."/>
        </authorList>
    </citation>
    <scope>NUCLEOTIDE SEQUENCE [LARGE SCALE GENOMIC DNA]</scope>
    <source>
        <strain evidence="2 3">DSM 26438</strain>
    </source>
</reference>
<accession>A0A7W6G3L5</accession>
<sequence>MLKMDQYNQAIDTMYPDGYQRERMFRDSGDMVDPKSAVVAQGVFGRLIAVIGSWQSKRSGRLALRELANEQLHDIGVTREQALREAQKALFSSWLTPPR</sequence>
<feature type="domain" description="YjiS-like" evidence="1">
    <location>
        <begin position="47"/>
        <end position="82"/>
    </location>
</feature>
<dbReference type="RefSeq" id="WP_174153067.1">
    <property type="nucleotide sequence ID" value="NZ_JAAMCM010000007.1"/>
</dbReference>
<dbReference type="InterPro" id="IPR009506">
    <property type="entry name" value="YjiS-like"/>
</dbReference>
<dbReference type="Pfam" id="PF06568">
    <property type="entry name" value="YjiS-like"/>
    <property type="match status" value="1"/>
</dbReference>
<name>A0A7W6G3L5_9HYPH</name>
<evidence type="ECO:0000313" key="3">
    <source>
        <dbReference type="Proteomes" id="UP000565286"/>
    </source>
</evidence>
<dbReference type="Proteomes" id="UP000565286">
    <property type="component" value="Unassembled WGS sequence"/>
</dbReference>
<evidence type="ECO:0000313" key="2">
    <source>
        <dbReference type="EMBL" id="MBB3947960.1"/>
    </source>
</evidence>
<dbReference type="AlphaFoldDB" id="A0A7W6G3L5"/>